<keyword evidence="1" id="KW-0472">Membrane</keyword>
<keyword evidence="1" id="KW-0812">Transmembrane</keyword>
<protein>
    <submittedName>
        <fullName evidence="3">Hypothetical_protein</fullName>
    </submittedName>
</protein>
<feature type="transmembrane region" description="Helical" evidence="1">
    <location>
        <begin position="20"/>
        <end position="39"/>
    </location>
</feature>
<comment type="caution">
    <text evidence="2">The sequence shown here is derived from an EMBL/GenBank/DDBJ whole genome shotgun (WGS) entry which is preliminary data.</text>
</comment>
<evidence type="ECO:0000313" key="2">
    <source>
        <dbReference type="EMBL" id="CAI9953909.1"/>
    </source>
</evidence>
<name>A0AA86Q7K5_9EUKA</name>
<gene>
    <name evidence="2" type="ORF">HINF_LOCUS41554</name>
    <name evidence="3" type="ORF">HINF_LOCUS59478</name>
</gene>
<evidence type="ECO:0000313" key="4">
    <source>
        <dbReference type="Proteomes" id="UP001642409"/>
    </source>
</evidence>
<dbReference type="EMBL" id="CAXDID020000341">
    <property type="protein sequence ID" value="CAL6079630.1"/>
    <property type="molecule type" value="Genomic_DNA"/>
</dbReference>
<evidence type="ECO:0000313" key="3">
    <source>
        <dbReference type="EMBL" id="CAL6079630.1"/>
    </source>
</evidence>
<accession>A0AA86Q7K5</accession>
<dbReference type="Proteomes" id="UP001642409">
    <property type="component" value="Unassembled WGS sequence"/>
</dbReference>
<dbReference type="AlphaFoldDB" id="A0AA86Q7K5"/>
<sequence length="151" mass="17454">MAHCSDSGVSAASDFVLRSLYVYVFVFLDYFQICVIVTYQEKDLQNKLHQFERANGECRWHSETQLFNYFTHSSLTDSIQNSVSKSESKTAILPFNYIYLNFSMSNDKSSELLSRFQSLQVFPSIVACIIYDCLSYTFTSTLLTFEFEVLV</sequence>
<keyword evidence="4" id="KW-1185">Reference proteome</keyword>
<organism evidence="2">
    <name type="scientific">Hexamita inflata</name>
    <dbReference type="NCBI Taxonomy" id="28002"/>
    <lineage>
        <taxon>Eukaryota</taxon>
        <taxon>Metamonada</taxon>
        <taxon>Diplomonadida</taxon>
        <taxon>Hexamitidae</taxon>
        <taxon>Hexamitinae</taxon>
        <taxon>Hexamita</taxon>
    </lineage>
</organism>
<reference evidence="2" key="1">
    <citation type="submission" date="2023-06" db="EMBL/GenBank/DDBJ databases">
        <authorList>
            <person name="Kurt Z."/>
        </authorList>
    </citation>
    <scope>NUCLEOTIDE SEQUENCE</scope>
</reference>
<reference evidence="3 4" key="2">
    <citation type="submission" date="2024-07" db="EMBL/GenBank/DDBJ databases">
        <authorList>
            <person name="Akdeniz Z."/>
        </authorList>
    </citation>
    <scope>NUCLEOTIDE SEQUENCE [LARGE SCALE GENOMIC DNA]</scope>
</reference>
<proteinExistence type="predicted"/>
<dbReference type="EMBL" id="CATOUU010000842">
    <property type="protein sequence ID" value="CAI9953909.1"/>
    <property type="molecule type" value="Genomic_DNA"/>
</dbReference>
<keyword evidence="1" id="KW-1133">Transmembrane helix</keyword>
<evidence type="ECO:0000256" key="1">
    <source>
        <dbReference type="SAM" id="Phobius"/>
    </source>
</evidence>